<dbReference type="SUPFAM" id="SSF54695">
    <property type="entry name" value="POZ domain"/>
    <property type="match status" value="1"/>
</dbReference>
<dbReference type="PROSITE" id="PS50097">
    <property type="entry name" value="BTB"/>
    <property type="match status" value="1"/>
</dbReference>
<comment type="caution">
    <text evidence="2">The sequence shown here is derived from an EMBL/GenBank/DDBJ whole genome shotgun (WGS) entry which is preliminary data.</text>
</comment>
<proteinExistence type="predicted"/>
<keyword evidence="3" id="KW-1185">Reference proteome</keyword>
<accession>A0AAW0BFP0</accession>
<dbReference type="Proteomes" id="UP001362999">
    <property type="component" value="Unassembled WGS sequence"/>
</dbReference>
<organism evidence="2 3">
    <name type="scientific">Favolaschia claudopus</name>
    <dbReference type="NCBI Taxonomy" id="2862362"/>
    <lineage>
        <taxon>Eukaryota</taxon>
        <taxon>Fungi</taxon>
        <taxon>Dikarya</taxon>
        <taxon>Basidiomycota</taxon>
        <taxon>Agaricomycotina</taxon>
        <taxon>Agaricomycetes</taxon>
        <taxon>Agaricomycetidae</taxon>
        <taxon>Agaricales</taxon>
        <taxon>Marasmiineae</taxon>
        <taxon>Mycenaceae</taxon>
        <taxon>Favolaschia</taxon>
    </lineage>
</organism>
<evidence type="ECO:0000259" key="1">
    <source>
        <dbReference type="PROSITE" id="PS50097"/>
    </source>
</evidence>
<feature type="domain" description="BTB" evidence="1">
    <location>
        <begin position="26"/>
        <end position="90"/>
    </location>
</feature>
<protein>
    <submittedName>
        <fullName evidence="2">BTB domain-containing protein</fullName>
    </submittedName>
</protein>
<dbReference type="EMBL" id="JAWWNJ010000034">
    <property type="protein sequence ID" value="KAK7025086.1"/>
    <property type="molecule type" value="Genomic_DNA"/>
</dbReference>
<dbReference type="InterPro" id="IPR011333">
    <property type="entry name" value="SKP1/BTB/POZ_sf"/>
</dbReference>
<sequence>MSSPPTKRQRTEDEPITRSDTWFPDGNVVLQARNTQFRVHWGVLTLHSSVFSDMQGLPQPPEQPSVEGCPVVELQDDEEDLKFLLKALYTPTFLGKQKIPFSAVAALVRLGRKYEFQDLYDSAVGRLTASLPATLEEYDALKPYPDRWSTFDSYRGIHFDVIALATEHDLFKVLPCAYVEMACFYITAALFDEIQNRNGSRTRTLSGEYLRKCVLFQQALSIKQYQPSYSHGWLRKWEFEADCAAPKTCRAVRESVLGVCMDNAFVISFTKMEKIPILKQCCSKCVSHLCDSIDSGRKKMWDELPGLLGLPPWDELENSQ</sequence>
<dbReference type="Gene3D" id="3.30.710.10">
    <property type="entry name" value="Potassium Channel Kv1.1, Chain A"/>
    <property type="match status" value="1"/>
</dbReference>
<reference evidence="2 3" key="1">
    <citation type="journal article" date="2024" name="J Genomics">
        <title>Draft genome sequencing and assembly of Favolaschia claudopus CIRM-BRFM 2984 isolated from oak limbs.</title>
        <authorList>
            <person name="Navarro D."/>
            <person name="Drula E."/>
            <person name="Chaduli D."/>
            <person name="Cazenave R."/>
            <person name="Ahrendt S."/>
            <person name="Wang J."/>
            <person name="Lipzen A."/>
            <person name="Daum C."/>
            <person name="Barry K."/>
            <person name="Grigoriev I.V."/>
            <person name="Favel A."/>
            <person name="Rosso M.N."/>
            <person name="Martin F."/>
        </authorList>
    </citation>
    <scope>NUCLEOTIDE SEQUENCE [LARGE SCALE GENOMIC DNA]</scope>
    <source>
        <strain evidence="2 3">CIRM-BRFM 2984</strain>
    </source>
</reference>
<gene>
    <name evidence="2" type="ORF">R3P38DRAFT_3356286</name>
</gene>
<dbReference type="CDD" id="cd18186">
    <property type="entry name" value="BTB_POZ_ZBTB_KLHL-like"/>
    <property type="match status" value="1"/>
</dbReference>
<dbReference type="InterPro" id="IPR000210">
    <property type="entry name" value="BTB/POZ_dom"/>
</dbReference>
<name>A0AAW0BFP0_9AGAR</name>
<dbReference type="Pfam" id="PF00651">
    <property type="entry name" value="BTB"/>
    <property type="match status" value="1"/>
</dbReference>
<evidence type="ECO:0000313" key="3">
    <source>
        <dbReference type="Proteomes" id="UP001362999"/>
    </source>
</evidence>
<dbReference type="SMART" id="SM00225">
    <property type="entry name" value="BTB"/>
    <property type="match status" value="1"/>
</dbReference>
<dbReference type="AlphaFoldDB" id="A0AAW0BFP0"/>
<evidence type="ECO:0000313" key="2">
    <source>
        <dbReference type="EMBL" id="KAK7025086.1"/>
    </source>
</evidence>